<keyword evidence="11" id="KW-0511">Multifunctional enzyme</keyword>
<dbReference type="Pfam" id="PF17919">
    <property type="entry name" value="RT_RNaseH_2"/>
    <property type="match status" value="1"/>
</dbReference>
<keyword evidence="4" id="KW-0378">Hydrolase</keyword>
<keyword evidence="6" id="KW-0229">DNA integration</keyword>
<dbReference type="Gene3D" id="1.10.340.70">
    <property type="match status" value="1"/>
</dbReference>
<dbReference type="GO" id="GO:0003887">
    <property type="term" value="F:DNA-directed DNA polymerase activity"/>
    <property type="evidence" value="ECO:0007669"/>
    <property type="project" value="UniProtKB-KW"/>
</dbReference>
<gene>
    <name evidence="13" type="ORF">V8G54_006009</name>
</gene>
<evidence type="ECO:0000256" key="9">
    <source>
        <dbReference type="ARBA" id="ARBA00023125"/>
    </source>
</evidence>
<dbReference type="CDD" id="cd01647">
    <property type="entry name" value="RT_LTR"/>
    <property type="match status" value="1"/>
</dbReference>
<dbReference type="SUPFAM" id="SSF54160">
    <property type="entry name" value="Chromo domain-like"/>
    <property type="match status" value="1"/>
</dbReference>
<keyword evidence="14" id="KW-1185">Reference proteome</keyword>
<dbReference type="Pfam" id="PF00078">
    <property type="entry name" value="RVT_1"/>
    <property type="match status" value="2"/>
</dbReference>
<organism evidence="13 14">
    <name type="scientific">Vigna mungo</name>
    <name type="common">Black gram</name>
    <name type="synonym">Phaseolus mungo</name>
    <dbReference type="NCBI Taxonomy" id="3915"/>
    <lineage>
        <taxon>Eukaryota</taxon>
        <taxon>Viridiplantae</taxon>
        <taxon>Streptophyta</taxon>
        <taxon>Embryophyta</taxon>
        <taxon>Tracheophyta</taxon>
        <taxon>Spermatophyta</taxon>
        <taxon>Magnoliopsida</taxon>
        <taxon>eudicotyledons</taxon>
        <taxon>Gunneridae</taxon>
        <taxon>Pentapetalae</taxon>
        <taxon>rosids</taxon>
        <taxon>fabids</taxon>
        <taxon>Fabales</taxon>
        <taxon>Fabaceae</taxon>
        <taxon>Papilionoideae</taxon>
        <taxon>50 kb inversion clade</taxon>
        <taxon>NPAAA clade</taxon>
        <taxon>indigoferoid/millettioid clade</taxon>
        <taxon>Phaseoleae</taxon>
        <taxon>Vigna</taxon>
    </lineage>
</organism>
<dbReference type="EMBL" id="CP144699">
    <property type="protein sequence ID" value="WVZ18687.1"/>
    <property type="molecule type" value="Genomic_DNA"/>
</dbReference>
<dbReference type="InterPro" id="IPR016197">
    <property type="entry name" value="Chromo-like_dom_sf"/>
</dbReference>
<feature type="domain" description="Chromo" evidence="12">
    <location>
        <begin position="749"/>
        <end position="787"/>
    </location>
</feature>
<dbReference type="InterPro" id="IPR000477">
    <property type="entry name" value="RT_dom"/>
</dbReference>
<dbReference type="InterPro" id="IPR041588">
    <property type="entry name" value="Integrase_H2C2"/>
</dbReference>
<evidence type="ECO:0000256" key="2">
    <source>
        <dbReference type="ARBA" id="ARBA00022723"/>
    </source>
</evidence>
<dbReference type="Gene3D" id="3.10.10.10">
    <property type="entry name" value="HIV Type 1 Reverse Transcriptase, subunit A, domain 1"/>
    <property type="match status" value="1"/>
</dbReference>
<dbReference type="InterPro" id="IPR043128">
    <property type="entry name" value="Rev_trsase/Diguanyl_cyclase"/>
</dbReference>
<dbReference type="Pfam" id="PF24626">
    <property type="entry name" value="SH3_Tf2-1"/>
    <property type="match status" value="1"/>
</dbReference>
<evidence type="ECO:0000256" key="4">
    <source>
        <dbReference type="ARBA" id="ARBA00022801"/>
    </source>
</evidence>
<dbReference type="CDD" id="cd09274">
    <property type="entry name" value="RNase_HI_RT_Ty3"/>
    <property type="match status" value="1"/>
</dbReference>
<evidence type="ECO:0000256" key="1">
    <source>
        <dbReference type="ARBA" id="ARBA00022670"/>
    </source>
</evidence>
<sequence length="829" mass="94971">MLQGGIIRPSISPYSSPIILVKKKDGGWRFCVDYKALNKVNISNKFPIPVIEELLDELAGATMFSKLDLKSGYHQIQMRPQDIEKIAFRTHEGHYEFLALMINILQPFLRKFVLVFFDDILVYSSTLDAHVQHLAKVLTILHQNALKLNQKKCVFGQQQLEYLGHIISQQGVAADPKKVEAMQNWPLPKTPKALRGFLGLTGYYRRFVQGYGKIAKPLTQLLSKDGLHWTEEARTTFEELKKVIAHLPVLAVPEFSKSFTLETDASGKGLGAVLLQAGRPLAFWSQALSSRAQNKSDYERELMALVQAVRKWKHYLMGSHFIILTDQRSLKFLTDQRLLTEEQFKWASKLIGFDFEIRFRPGKDNTVADALSHKSYFMPISVLQPTQWDSWEEESQTDAGMVSLIQDLMIDPKSHVGYKLRKGRLFYKGKLLLPRGSSSIPTIFKDMHESPTGGHSGYFRTFKRIARVIYWKGMKKDIKELVQQCAVCQRNKAETLAPAGLLQPLPIPTQVWSDISMDFIGGLPKVQGKDTIFVVVDRLTKYAHFLALAHPFTAAEVAQLFIKEIAGTKLRFSTAYHPQSDGQTEVVNRCLETYLRCMTGTHPRKWPQWLSWTEFWFNTNYSISTRMSPFKAFYGRDPPLMLKGSTIPSKANKHRREVEFQVGDWVYLKLQPYRLKSRANRPNEKLRPRFYGPYIVQECIGPVAYKLDLPAHSKIHPVFHVSLLKRAVQPTTPVQPLPSALTEDLMLEVYPEELLDVRTSSTGDLEVLINWQHFPSIENSWESATTINTEFPAFHLEDKVKLHRGSIDRFKGKKFWNSREVESLVLSNN</sequence>
<evidence type="ECO:0000256" key="11">
    <source>
        <dbReference type="ARBA" id="ARBA00023268"/>
    </source>
</evidence>
<dbReference type="GO" id="GO:0003964">
    <property type="term" value="F:RNA-directed DNA polymerase activity"/>
    <property type="evidence" value="ECO:0007669"/>
    <property type="project" value="UniProtKB-KW"/>
</dbReference>
<evidence type="ECO:0000259" key="12">
    <source>
        <dbReference type="PROSITE" id="PS50013"/>
    </source>
</evidence>
<dbReference type="PANTHER" id="PTHR37984">
    <property type="entry name" value="PROTEIN CBG26694"/>
    <property type="match status" value="1"/>
</dbReference>
<dbReference type="AlphaFoldDB" id="A0AAQ3P153"/>
<dbReference type="PANTHER" id="PTHR37984:SF5">
    <property type="entry name" value="PROTEIN NYNRIN-LIKE"/>
    <property type="match status" value="1"/>
</dbReference>
<keyword evidence="8" id="KW-0548">Nucleotidyltransferase</keyword>
<dbReference type="InterPro" id="IPR041577">
    <property type="entry name" value="RT_RNaseH_2"/>
</dbReference>
<dbReference type="Gene3D" id="3.10.20.370">
    <property type="match status" value="1"/>
</dbReference>
<keyword evidence="1" id="KW-0645">Protease</keyword>
<keyword evidence="8" id="KW-0808">Transferase</keyword>
<keyword evidence="3" id="KW-0064">Aspartyl protease</keyword>
<keyword evidence="5" id="KW-0460">Magnesium</keyword>
<evidence type="ECO:0000313" key="13">
    <source>
        <dbReference type="EMBL" id="WVZ18687.1"/>
    </source>
</evidence>
<dbReference type="InterPro" id="IPR043502">
    <property type="entry name" value="DNA/RNA_pol_sf"/>
</dbReference>
<proteinExistence type="predicted"/>
<evidence type="ECO:0000256" key="7">
    <source>
        <dbReference type="ARBA" id="ARBA00022918"/>
    </source>
</evidence>
<accession>A0AAQ3P153</accession>
<evidence type="ECO:0000256" key="6">
    <source>
        <dbReference type="ARBA" id="ARBA00022908"/>
    </source>
</evidence>
<dbReference type="GO" id="GO:0003677">
    <property type="term" value="F:DNA binding"/>
    <property type="evidence" value="ECO:0007669"/>
    <property type="project" value="UniProtKB-KW"/>
</dbReference>
<evidence type="ECO:0000256" key="10">
    <source>
        <dbReference type="ARBA" id="ARBA00023172"/>
    </source>
</evidence>
<dbReference type="InterPro" id="IPR000953">
    <property type="entry name" value="Chromo/chromo_shadow_dom"/>
</dbReference>
<dbReference type="InterPro" id="IPR056924">
    <property type="entry name" value="SH3_Tf2-1"/>
</dbReference>
<dbReference type="Pfam" id="PF17921">
    <property type="entry name" value="Integrase_H2C2"/>
    <property type="match status" value="1"/>
</dbReference>
<dbReference type="InterPro" id="IPR036397">
    <property type="entry name" value="RNaseH_sf"/>
</dbReference>
<dbReference type="InterPro" id="IPR012337">
    <property type="entry name" value="RNaseH-like_sf"/>
</dbReference>
<keyword evidence="8" id="KW-0239">DNA-directed DNA polymerase</keyword>
<name>A0AAQ3P153_VIGMU</name>
<keyword evidence="9" id="KW-0238">DNA-binding</keyword>
<dbReference type="PROSITE" id="PS50013">
    <property type="entry name" value="CHROMO_2"/>
    <property type="match status" value="1"/>
</dbReference>
<evidence type="ECO:0000256" key="8">
    <source>
        <dbReference type="ARBA" id="ARBA00022932"/>
    </source>
</evidence>
<dbReference type="Gene3D" id="3.30.70.270">
    <property type="match status" value="2"/>
</dbReference>
<keyword evidence="10" id="KW-0233">DNA recombination</keyword>
<dbReference type="FunFam" id="3.30.70.270:FF:000003">
    <property type="entry name" value="Transposon Ty3-G Gag-Pol polyprotein"/>
    <property type="match status" value="1"/>
</dbReference>
<keyword evidence="7" id="KW-0695">RNA-directed DNA polymerase</keyword>
<reference evidence="13 14" key="1">
    <citation type="journal article" date="2023" name="Life. Sci Alliance">
        <title>Evolutionary insights into 3D genome organization and epigenetic landscape of Vigna mungo.</title>
        <authorList>
            <person name="Junaid A."/>
            <person name="Singh B."/>
            <person name="Bhatia S."/>
        </authorList>
    </citation>
    <scope>NUCLEOTIDE SEQUENCE [LARGE SCALE GENOMIC DNA]</scope>
    <source>
        <strain evidence="13">Urdbean</strain>
    </source>
</reference>
<dbReference type="Gene3D" id="3.30.420.10">
    <property type="entry name" value="Ribonuclease H-like superfamily/Ribonuclease H"/>
    <property type="match status" value="2"/>
</dbReference>
<dbReference type="FunFam" id="1.10.340.70:FF:000001">
    <property type="entry name" value="Retrovirus-related Pol polyprotein from transposon gypsy-like Protein"/>
    <property type="match status" value="1"/>
</dbReference>
<dbReference type="GO" id="GO:0015074">
    <property type="term" value="P:DNA integration"/>
    <property type="evidence" value="ECO:0007669"/>
    <property type="project" value="UniProtKB-KW"/>
</dbReference>
<dbReference type="SUPFAM" id="SSF53098">
    <property type="entry name" value="Ribonuclease H-like"/>
    <property type="match status" value="1"/>
</dbReference>
<dbReference type="SUPFAM" id="SSF56672">
    <property type="entry name" value="DNA/RNA polymerases"/>
    <property type="match status" value="1"/>
</dbReference>
<protein>
    <recommendedName>
        <fullName evidence="12">Chromo domain-containing protein</fullName>
    </recommendedName>
</protein>
<dbReference type="Proteomes" id="UP001374535">
    <property type="component" value="Chromosome 2"/>
</dbReference>
<evidence type="ECO:0000256" key="5">
    <source>
        <dbReference type="ARBA" id="ARBA00022842"/>
    </source>
</evidence>
<dbReference type="GO" id="GO:0006508">
    <property type="term" value="P:proteolysis"/>
    <property type="evidence" value="ECO:0007669"/>
    <property type="project" value="UniProtKB-KW"/>
</dbReference>
<dbReference type="FunFam" id="3.10.20.370:FF:000001">
    <property type="entry name" value="Retrovirus-related Pol polyprotein from transposon 17.6-like protein"/>
    <property type="match status" value="1"/>
</dbReference>
<evidence type="ECO:0000256" key="3">
    <source>
        <dbReference type="ARBA" id="ARBA00022750"/>
    </source>
</evidence>
<dbReference type="GO" id="GO:0046872">
    <property type="term" value="F:metal ion binding"/>
    <property type="evidence" value="ECO:0007669"/>
    <property type="project" value="UniProtKB-KW"/>
</dbReference>
<dbReference type="FunFam" id="3.30.70.270:FF:000020">
    <property type="entry name" value="Transposon Tf2-6 polyprotein-like Protein"/>
    <property type="match status" value="1"/>
</dbReference>
<dbReference type="GO" id="GO:0004190">
    <property type="term" value="F:aspartic-type endopeptidase activity"/>
    <property type="evidence" value="ECO:0007669"/>
    <property type="project" value="UniProtKB-KW"/>
</dbReference>
<keyword evidence="2" id="KW-0479">Metal-binding</keyword>
<dbReference type="GO" id="GO:0006310">
    <property type="term" value="P:DNA recombination"/>
    <property type="evidence" value="ECO:0007669"/>
    <property type="project" value="UniProtKB-KW"/>
</dbReference>
<evidence type="ECO:0000313" key="14">
    <source>
        <dbReference type="Proteomes" id="UP001374535"/>
    </source>
</evidence>
<dbReference type="InterPro" id="IPR050951">
    <property type="entry name" value="Retrovirus_Pol_polyprotein"/>
</dbReference>